<dbReference type="HOGENOM" id="CLU_1821353_0_0_11"/>
<keyword evidence="2" id="KW-1185">Reference proteome</keyword>
<reference evidence="1 2" key="1">
    <citation type="journal article" date="2014" name="BMC Genomics">
        <title>Complete genome sequence and comparative genomic analyses of the vancomycin-producing Amycolatopsis orientalis.</title>
        <authorList>
            <person name="Xu L."/>
            <person name="Huang H."/>
            <person name="Wei W."/>
            <person name="Zhong Y."/>
            <person name="Tang B."/>
            <person name="Yuan H."/>
            <person name="Zhu L."/>
            <person name="Huang W."/>
            <person name="Ge M."/>
            <person name="Yang S."/>
            <person name="Zheng H."/>
            <person name="Jiang W."/>
            <person name="Chen D."/>
            <person name="Zhao G.P."/>
            <person name="Zhao W."/>
        </authorList>
    </citation>
    <scope>NUCLEOTIDE SEQUENCE [LARGE SCALE GENOMIC DNA]</scope>
    <source>
        <strain evidence="1 2">HCCB10007</strain>
        <plasmid evidence="1 2">pXL100</plasmid>
    </source>
</reference>
<dbReference type="AlphaFoldDB" id="W6HVQ0"/>
<evidence type="ECO:0000313" key="1">
    <source>
        <dbReference type="EMBL" id="AHJ58529.1"/>
    </source>
</evidence>
<evidence type="ECO:0000313" key="2">
    <source>
        <dbReference type="Proteomes" id="UP000013968"/>
    </source>
</evidence>
<sequence>MGLFSTKRDPEDPEQLQIAVHELGHAFAWKLTGSTIREIRHTGDEGWVDVRVLAPDNRDFAIGLWAGFEAEDRWLKANNLGRAKRGNSSWDIGRFNKVRKDIKGGLSESKARSLARPLVNRCWSQILETAPKLIRDGTLHI</sequence>
<dbReference type="RefSeq" id="WP_024264307.1">
    <property type="nucleotide sequence ID" value="NC_023497.1"/>
</dbReference>
<geneLocation type="plasmid" evidence="1 2">
    <name>pXL100</name>
</geneLocation>
<accession>W6HVQ0</accession>
<gene>
    <name evidence="1" type="ORF">AORI_P014</name>
</gene>
<name>W6HVQ0_9PSEU</name>
<keyword evidence="1" id="KW-0614">Plasmid</keyword>
<dbReference type="KEGG" id="aoi:AORI_P014"/>
<protein>
    <submittedName>
        <fullName evidence="1">Uncharacterized protein</fullName>
    </submittedName>
</protein>
<dbReference type="EMBL" id="CP003411">
    <property type="protein sequence ID" value="AHJ58529.1"/>
    <property type="molecule type" value="Genomic_DNA"/>
</dbReference>
<organism evidence="1 2">
    <name type="scientific">Amycolatopsis keratiniphila</name>
    <dbReference type="NCBI Taxonomy" id="129921"/>
    <lineage>
        <taxon>Bacteria</taxon>
        <taxon>Bacillati</taxon>
        <taxon>Actinomycetota</taxon>
        <taxon>Actinomycetes</taxon>
        <taxon>Pseudonocardiales</taxon>
        <taxon>Pseudonocardiaceae</taxon>
        <taxon>Amycolatopsis</taxon>
        <taxon>Amycolatopsis japonica group</taxon>
    </lineage>
</organism>
<dbReference type="Proteomes" id="UP000013968">
    <property type="component" value="Plasmid pXL100"/>
</dbReference>
<proteinExistence type="predicted"/>